<gene>
    <name evidence="9" type="ORF">AAHA92_06492</name>
</gene>
<keyword evidence="10" id="KW-1185">Reference proteome</keyword>
<evidence type="ECO:0000313" key="10">
    <source>
        <dbReference type="Proteomes" id="UP001567538"/>
    </source>
</evidence>
<dbReference type="GO" id="GO:0004519">
    <property type="term" value="F:endonuclease activity"/>
    <property type="evidence" value="ECO:0007669"/>
    <property type="project" value="UniProtKB-KW"/>
</dbReference>
<evidence type="ECO:0000256" key="2">
    <source>
        <dbReference type="ARBA" id="ARBA00022695"/>
    </source>
</evidence>
<evidence type="ECO:0000313" key="9">
    <source>
        <dbReference type="EMBL" id="KAL1564089.1"/>
    </source>
</evidence>
<dbReference type="Proteomes" id="UP001567538">
    <property type="component" value="Unassembled WGS sequence"/>
</dbReference>
<evidence type="ECO:0000256" key="6">
    <source>
        <dbReference type="ARBA" id="ARBA00022918"/>
    </source>
</evidence>
<evidence type="ECO:0000256" key="5">
    <source>
        <dbReference type="ARBA" id="ARBA00022801"/>
    </source>
</evidence>
<feature type="domain" description="Integrase zinc-binding" evidence="8">
    <location>
        <begin position="305"/>
        <end position="361"/>
    </location>
</feature>
<dbReference type="Pfam" id="PF17921">
    <property type="entry name" value="Integrase_H2C2"/>
    <property type="match status" value="1"/>
</dbReference>
<dbReference type="Pfam" id="PF17917">
    <property type="entry name" value="RT_RNaseH"/>
    <property type="match status" value="1"/>
</dbReference>
<dbReference type="GO" id="GO:0003964">
    <property type="term" value="F:RNA-directed DNA polymerase activity"/>
    <property type="evidence" value="ECO:0007669"/>
    <property type="project" value="UniProtKB-KW"/>
</dbReference>
<dbReference type="SUPFAM" id="SSF53098">
    <property type="entry name" value="Ribonuclease H-like"/>
    <property type="match status" value="1"/>
</dbReference>
<reference evidence="9 10" key="1">
    <citation type="submission" date="2024-06" db="EMBL/GenBank/DDBJ databases">
        <title>A chromosome level genome sequence of Diviner's sage (Salvia divinorum).</title>
        <authorList>
            <person name="Ford S.A."/>
            <person name="Ro D.-K."/>
            <person name="Ness R.W."/>
            <person name="Phillips M.A."/>
        </authorList>
    </citation>
    <scope>NUCLEOTIDE SEQUENCE [LARGE SCALE GENOMIC DNA]</scope>
    <source>
        <strain evidence="9">SAF-2024a</strain>
        <tissue evidence="9">Leaf</tissue>
    </source>
</reference>
<dbReference type="Gene3D" id="1.10.340.70">
    <property type="match status" value="1"/>
</dbReference>
<dbReference type="CDD" id="cd09274">
    <property type="entry name" value="RNase_HI_RT_Ty3"/>
    <property type="match status" value="1"/>
</dbReference>
<dbReference type="SUPFAM" id="SSF56672">
    <property type="entry name" value="DNA/RNA polymerases"/>
    <property type="match status" value="1"/>
</dbReference>
<dbReference type="AlphaFoldDB" id="A0ABD1I847"/>
<evidence type="ECO:0000256" key="1">
    <source>
        <dbReference type="ARBA" id="ARBA00022679"/>
    </source>
</evidence>
<feature type="domain" description="Reverse transcriptase RNase H-like" evidence="7">
    <location>
        <begin position="109"/>
        <end position="211"/>
    </location>
</feature>
<keyword evidence="4" id="KW-0255">Endonuclease</keyword>
<dbReference type="Gene3D" id="3.30.420.10">
    <property type="entry name" value="Ribonuclease H-like superfamily/Ribonuclease H"/>
    <property type="match status" value="1"/>
</dbReference>
<organism evidence="9 10">
    <name type="scientific">Salvia divinorum</name>
    <name type="common">Maria pastora</name>
    <name type="synonym">Diviner's sage</name>
    <dbReference type="NCBI Taxonomy" id="28513"/>
    <lineage>
        <taxon>Eukaryota</taxon>
        <taxon>Viridiplantae</taxon>
        <taxon>Streptophyta</taxon>
        <taxon>Embryophyta</taxon>
        <taxon>Tracheophyta</taxon>
        <taxon>Spermatophyta</taxon>
        <taxon>Magnoliopsida</taxon>
        <taxon>eudicotyledons</taxon>
        <taxon>Gunneridae</taxon>
        <taxon>Pentapetalae</taxon>
        <taxon>asterids</taxon>
        <taxon>lamiids</taxon>
        <taxon>Lamiales</taxon>
        <taxon>Lamiaceae</taxon>
        <taxon>Nepetoideae</taxon>
        <taxon>Mentheae</taxon>
        <taxon>Salviinae</taxon>
        <taxon>Salvia</taxon>
        <taxon>Salvia subgen. Calosphace</taxon>
    </lineage>
</organism>
<dbReference type="InterPro" id="IPR012337">
    <property type="entry name" value="RNaseH-like_sf"/>
</dbReference>
<keyword evidence="5" id="KW-0378">Hydrolase</keyword>
<evidence type="ECO:0000256" key="4">
    <source>
        <dbReference type="ARBA" id="ARBA00022759"/>
    </source>
</evidence>
<sequence>MDDFTVYGDSFEACLHHLDRVLERCRAKSLVLNFEKCHFMVTEGIVLGHIISEKGIQVDPAKDFTKIAQPLTRLLQNEVDFDFDQSCKDAFQLLKQKLVTASIICSPDWNLHFEIMCDASDLAVGAVLGQEIDGKNYIIFYASKTLNQAQRNYDKTEKEMLAVVYSFEKFRPYLLGSRVIVYTDHAAIKYLLAKRESKPRLIRWVLLLQEFDWKVKDKKGTENKVADHLSSITQGEEEDAIPDASLEEHLFSTMHSRLTSWTHQLAQLDPAEISAGVTKLKGEPWFADLANYLVGSDQVIRRCIPDWEQEDVLIHCHSLACGGHFGPKRTTRKVLDSGFYWPSLHKDAYEFYRRCNRCQLTGGISARDEMPQVPIIVCEIFDVWGMDFMGPFPSSYGNAYILVAVDYVSKWVEAKAMSSNDSSEAIKEVNLKTDACEEERKLQLQELEELRLESYDSVMCATVSVPVKTNAWETKSRWIGPFTIVALRANGAVELKGSDPNSNSFIVNGHRVKIFRDSSELCVVEEIPLRMPAPSPN</sequence>
<keyword evidence="3" id="KW-0540">Nuclease</keyword>
<evidence type="ECO:0000259" key="7">
    <source>
        <dbReference type="Pfam" id="PF17917"/>
    </source>
</evidence>
<dbReference type="Gene3D" id="3.10.20.370">
    <property type="match status" value="1"/>
</dbReference>
<dbReference type="InterPro" id="IPR043128">
    <property type="entry name" value="Rev_trsase/Diguanyl_cyclase"/>
</dbReference>
<dbReference type="InterPro" id="IPR041588">
    <property type="entry name" value="Integrase_H2C2"/>
</dbReference>
<protein>
    <submittedName>
        <fullName evidence="9">Uncharacterized protein</fullName>
    </submittedName>
</protein>
<keyword evidence="2" id="KW-0548">Nucleotidyltransferase</keyword>
<proteinExistence type="predicted"/>
<accession>A0ABD1I847</accession>
<comment type="caution">
    <text evidence="9">The sequence shown here is derived from an EMBL/GenBank/DDBJ whole genome shotgun (WGS) entry which is preliminary data.</text>
</comment>
<dbReference type="EMBL" id="JBEAFC010000003">
    <property type="protein sequence ID" value="KAL1564089.1"/>
    <property type="molecule type" value="Genomic_DNA"/>
</dbReference>
<dbReference type="InterPro" id="IPR050951">
    <property type="entry name" value="Retrovirus_Pol_polyprotein"/>
</dbReference>
<keyword evidence="1" id="KW-0808">Transferase</keyword>
<dbReference type="PANTHER" id="PTHR37984">
    <property type="entry name" value="PROTEIN CBG26694"/>
    <property type="match status" value="1"/>
</dbReference>
<evidence type="ECO:0000256" key="3">
    <source>
        <dbReference type="ARBA" id="ARBA00022722"/>
    </source>
</evidence>
<evidence type="ECO:0000259" key="8">
    <source>
        <dbReference type="Pfam" id="PF17921"/>
    </source>
</evidence>
<dbReference type="GO" id="GO:0016787">
    <property type="term" value="F:hydrolase activity"/>
    <property type="evidence" value="ECO:0007669"/>
    <property type="project" value="UniProtKB-KW"/>
</dbReference>
<dbReference type="Gene3D" id="3.30.70.270">
    <property type="match status" value="1"/>
</dbReference>
<dbReference type="FunFam" id="3.10.20.370:FF:000001">
    <property type="entry name" value="Retrovirus-related Pol polyprotein from transposon 17.6-like protein"/>
    <property type="match status" value="1"/>
</dbReference>
<name>A0ABD1I847_SALDI</name>
<dbReference type="InterPro" id="IPR043502">
    <property type="entry name" value="DNA/RNA_pol_sf"/>
</dbReference>
<dbReference type="InterPro" id="IPR036397">
    <property type="entry name" value="RNaseH_sf"/>
</dbReference>
<dbReference type="InterPro" id="IPR041373">
    <property type="entry name" value="RT_RNaseH"/>
</dbReference>
<dbReference type="PANTHER" id="PTHR37984:SF5">
    <property type="entry name" value="PROTEIN NYNRIN-LIKE"/>
    <property type="match status" value="1"/>
</dbReference>
<keyword evidence="6" id="KW-0695">RNA-directed DNA polymerase</keyword>